<dbReference type="Proteomes" id="UP000325313">
    <property type="component" value="Unassembled WGS sequence"/>
</dbReference>
<feature type="region of interest" description="Disordered" evidence="1">
    <location>
        <begin position="65"/>
        <end position="84"/>
    </location>
</feature>
<evidence type="ECO:0000313" key="2">
    <source>
        <dbReference type="EMBL" id="KAA1079072.1"/>
    </source>
</evidence>
<comment type="caution">
    <text evidence="2">The sequence shown here is derived from an EMBL/GenBank/DDBJ whole genome shotgun (WGS) entry which is preliminary data.</text>
</comment>
<evidence type="ECO:0000313" key="3">
    <source>
        <dbReference type="Proteomes" id="UP000325313"/>
    </source>
</evidence>
<sequence>MCRAGLTQPTKACLKEHTNVIARVGPRHASVLNTAVSDQSGLNLGGSRHAIRPTNHSTQPTIKMDPFKRSSTPDMLKRSSTPENIFQYNPDPTVESRGPIVGASGPIVGASGPIVESCGPIVESCGPIVESRGPIVGASGPIVESPGPIVGNSGSSEQVTGLAGHSIPAPDVPAVKRSPAKKTPVSLLRVIHHSARSTNICLIFRRTCIPPDRSSDVASESSIKDMGLEASLPQPVTSQSKKRASIVANCHLHNTEDL</sequence>
<protein>
    <submittedName>
        <fullName evidence="2">Uncharacterized protein</fullName>
    </submittedName>
</protein>
<name>A0A5B0MRA3_PUCGR</name>
<dbReference type="AlphaFoldDB" id="A0A5B0MRA3"/>
<accession>A0A5B0MRA3</accession>
<reference evidence="2 3" key="1">
    <citation type="submission" date="2019-05" db="EMBL/GenBank/DDBJ databases">
        <title>Emergence of the Ug99 lineage of the wheat stem rust pathogen through somatic hybridization.</title>
        <authorList>
            <person name="Li F."/>
            <person name="Upadhyaya N.M."/>
            <person name="Sperschneider J."/>
            <person name="Matny O."/>
            <person name="Nguyen-Phuc H."/>
            <person name="Mago R."/>
            <person name="Raley C."/>
            <person name="Miller M.E."/>
            <person name="Silverstein K.A.T."/>
            <person name="Henningsen E."/>
            <person name="Hirsch C.D."/>
            <person name="Visser B."/>
            <person name="Pretorius Z.A."/>
            <person name="Steffenson B.J."/>
            <person name="Schwessinger B."/>
            <person name="Dodds P.N."/>
            <person name="Figueroa M."/>
        </authorList>
    </citation>
    <scope>NUCLEOTIDE SEQUENCE [LARGE SCALE GENOMIC DNA]</scope>
    <source>
        <strain evidence="2 3">Ug99</strain>
    </source>
</reference>
<feature type="compositionally biased region" description="Polar residues" evidence="1">
    <location>
        <begin position="69"/>
        <end position="84"/>
    </location>
</feature>
<proteinExistence type="predicted"/>
<evidence type="ECO:0000256" key="1">
    <source>
        <dbReference type="SAM" id="MobiDB-lite"/>
    </source>
</evidence>
<organism evidence="2 3">
    <name type="scientific">Puccinia graminis f. sp. tritici</name>
    <dbReference type="NCBI Taxonomy" id="56615"/>
    <lineage>
        <taxon>Eukaryota</taxon>
        <taxon>Fungi</taxon>
        <taxon>Dikarya</taxon>
        <taxon>Basidiomycota</taxon>
        <taxon>Pucciniomycotina</taxon>
        <taxon>Pucciniomycetes</taxon>
        <taxon>Pucciniales</taxon>
        <taxon>Pucciniaceae</taxon>
        <taxon>Puccinia</taxon>
    </lineage>
</organism>
<gene>
    <name evidence="2" type="ORF">PGTUg99_012403</name>
</gene>
<dbReference type="EMBL" id="VDEP01000444">
    <property type="protein sequence ID" value="KAA1079072.1"/>
    <property type="molecule type" value="Genomic_DNA"/>
</dbReference>